<dbReference type="Gene3D" id="6.10.140.2220">
    <property type="match status" value="1"/>
</dbReference>
<dbReference type="PROSITE" id="PS01360">
    <property type="entry name" value="ZF_MYND_1"/>
    <property type="match status" value="1"/>
</dbReference>
<evidence type="ECO:0000313" key="7">
    <source>
        <dbReference type="Proteomes" id="UP001219525"/>
    </source>
</evidence>
<evidence type="ECO:0000256" key="3">
    <source>
        <dbReference type="ARBA" id="ARBA00022833"/>
    </source>
</evidence>
<sequence length="425" mass="47537">MLPRQEILNLLSTIGVNLPRNTKLPDAELDARLSKALDSTQYLTRVLPDLPLDPTAYPSWPDDKFNHSVLKTIMRHNMREATLIIESHGKGIDKLYSNSFMGLRQCLKEIGTCCDARMLPMIFKDEAKSSSICMRPLEVRMFDANTPIVILLYNPALSGATVRFDWLESIGIDSTAMFGTITATLQEQELLLRLLEQNSKRLAQTYNPKRAATESGFTLSFLLPVGPLSATDVAVYNTNNGCPVCGDPANSKCSRCGVVRYCDAVCQKDDWKKHKPLCNSWQGATWQRVTFALAAQNMLGTDFSRYDILQHDVMQTPLDGLKDSQGPPENTHGAAPFIVKIQVSSSDAMGPARQEKQKQGEGADILIYDQTRSLNVTVLRELSNYRAVLHVVQKRGDRGLEMFCWAIRTGEWTIDICLDQFPKSK</sequence>
<keyword evidence="1" id="KW-0479">Metal-binding</keyword>
<dbReference type="AlphaFoldDB" id="A0AAD7E3K6"/>
<gene>
    <name evidence="6" type="ORF">GGX14DRAFT_627398</name>
</gene>
<dbReference type="PROSITE" id="PS50865">
    <property type="entry name" value="ZF_MYND_2"/>
    <property type="match status" value="1"/>
</dbReference>
<dbReference type="SUPFAM" id="SSF144232">
    <property type="entry name" value="HIT/MYND zinc finger-like"/>
    <property type="match status" value="1"/>
</dbReference>
<feature type="domain" description="MYND-type" evidence="5">
    <location>
        <begin position="242"/>
        <end position="278"/>
    </location>
</feature>
<organism evidence="6 7">
    <name type="scientific">Mycena pura</name>
    <dbReference type="NCBI Taxonomy" id="153505"/>
    <lineage>
        <taxon>Eukaryota</taxon>
        <taxon>Fungi</taxon>
        <taxon>Dikarya</taxon>
        <taxon>Basidiomycota</taxon>
        <taxon>Agaricomycotina</taxon>
        <taxon>Agaricomycetes</taxon>
        <taxon>Agaricomycetidae</taxon>
        <taxon>Agaricales</taxon>
        <taxon>Marasmiineae</taxon>
        <taxon>Mycenaceae</taxon>
        <taxon>Mycena</taxon>
    </lineage>
</organism>
<evidence type="ECO:0000259" key="5">
    <source>
        <dbReference type="PROSITE" id="PS50865"/>
    </source>
</evidence>
<evidence type="ECO:0000256" key="2">
    <source>
        <dbReference type="ARBA" id="ARBA00022771"/>
    </source>
</evidence>
<keyword evidence="2 4" id="KW-0863">Zinc-finger</keyword>
<comment type="caution">
    <text evidence="6">The sequence shown here is derived from an EMBL/GenBank/DDBJ whole genome shotgun (WGS) entry which is preliminary data.</text>
</comment>
<dbReference type="Proteomes" id="UP001219525">
    <property type="component" value="Unassembled WGS sequence"/>
</dbReference>
<evidence type="ECO:0000256" key="1">
    <source>
        <dbReference type="ARBA" id="ARBA00022723"/>
    </source>
</evidence>
<dbReference type="EMBL" id="JARJCW010000003">
    <property type="protein sequence ID" value="KAJ7226890.1"/>
    <property type="molecule type" value="Genomic_DNA"/>
</dbReference>
<evidence type="ECO:0000256" key="4">
    <source>
        <dbReference type="PROSITE-ProRule" id="PRU00134"/>
    </source>
</evidence>
<name>A0AAD7E3K6_9AGAR</name>
<evidence type="ECO:0000313" key="6">
    <source>
        <dbReference type="EMBL" id="KAJ7226890.1"/>
    </source>
</evidence>
<dbReference type="InterPro" id="IPR002893">
    <property type="entry name" value="Znf_MYND"/>
</dbReference>
<dbReference type="Pfam" id="PF01753">
    <property type="entry name" value="zf-MYND"/>
    <property type="match status" value="1"/>
</dbReference>
<accession>A0AAD7E3K6</accession>
<reference evidence="6" key="1">
    <citation type="submission" date="2023-03" db="EMBL/GenBank/DDBJ databases">
        <title>Massive genome expansion in bonnet fungi (Mycena s.s.) driven by repeated elements and novel gene families across ecological guilds.</title>
        <authorList>
            <consortium name="Lawrence Berkeley National Laboratory"/>
            <person name="Harder C.B."/>
            <person name="Miyauchi S."/>
            <person name="Viragh M."/>
            <person name="Kuo A."/>
            <person name="Thoen E."/>
            <person name="Andreopoulos B."/>
            <person name="Lu D."/>
            <person name="Skrede I."/>
            <person name="Drula E."/>
            <person name="Henrissat B."/>
            <person name="Morin E."/>
            <person name="Kohler A."/>
            <person name="Barry K."/>
            <person name="LaButti K."/>
            <person name="Morin E."/>
            <person name="Salamov A."/>
            <person name="Lipzen A."/>
            <person name="Mereny Z."/>
            <person name="Hegedus B."/>
            <person name="Baldrian P."/>
            <person name="Stursova M."/>
            <person name="Weitz H."/>
            <person name="Taylor A."/>
            <person name="Grigoriev I.V."/>
            <person name="Nagy L.G."/>
            <person name="Martin F."/>
            <person name="Kauserud H."/>
        </authorList>
    </citation>
    <scope>NUCLEOTIDE SEQUENCE</scope>
    <source>
        <strain evidence="6">9144</strain>
    </source>
</reference>
<keyword evidence="7" id="KW-1185">Reference proteome</keyword>
<keyword evidence="3" id="KW-0862">Zinc</keyword>
<dbReference type="GO" id="GO:0008270">
    <property type="term" value="F:zinc ion binding"/>
    <property type="evidence" value="ECO:0007669"/>
    <property type="project" value="UniProtKB-KW"/>
</dbReference>
<proteinExistence type="predicted"/>
<protein>
    <recommendedName>
        <fullName evidence="5">MYND-type domain-containing protein</fullName>
    </recommendedName>
</protein>